<evidence type="ECO:0008006" key="4">
    <source>
        <dbReference type="Google" id="ProtNLM"/>
    </source>
</evidence>
<evidence type="ECO:0000313" key="2">
    <source>
        <dbReference type="EMBL" id="NYJ32369.1"/>
    </source>
</evidence>
<dbReference type="InterPro" id="IPR035948">
    <property type="entry name" value="YwqG-like_sf"/>
</dbReference>
<organism evidence="2 3">
    <name type="scientific">Nocardiopsis aegyptia</name>
    <dbReference type="NCBI Taxonomy" id="220378"/>
    <lineage>
        <taxon>Bacteria</taxon>
        <taxon>Bacillati</taxon>
        <taxon>Actinomycetota</taxon>
        <taxon>Actinomycetes</taxon>
        <taxon>Streptosporangiales</taxon>
        <taxon>Nocardiopsidaceae</taxon>
        <taxon>Nocardiopsis</taxon>
    </lineage>
</organism>
<dbReference type="RefSeq" id="WP_179820155.1">
    <property type="nucleotide sequence ID" value="NZ_JACCFS010000001.1"/>
</dbReference>
<dbReference type="Gene3D" id="2.30.320.10">
    <property type="entry name" value="YwqG-like"/>
    <property type="match status" value="1"/>
</dbReference>
<evidence type="ECO:0000313" key="3">
    <source>
        <dbReference type="Proteomes" id="UP000572051"/>
    </source>
</evidence>
<reference evidence="2 3" key="1">
    <citation type="submission" date="2020-07" db="EMBL/GenBank/DDBJ databases">
        <title>Sequencing the genomes of 1000 actinobacteria strains.</title>
        <authorList>
            <person name="Klenk H.-P."/>
        </authorList>
    </citation>
    <scope>NUCLEOTIDE SEQUENCE [LARGE SCALE GENOMIC DNA]</scope>
    <source>
        <strain evidence="2 3">DSM 44442</strain>
    </source>
</reference>
<dbReference type="SUPFAM" id="SSF103032">
    <property type="entry name" value="Hypothetical protein YwqG"/>
    <property type="match status" value="1"/>
</dbReference>
<sequence>MNRRTPPRPVNIEEQFPELRPWRRETVRLHPRPGRPSSHDSSVGGPLLWPQDEPWPVCDGEHYDRDTQEPYEGEVKLVPVVQLHRTHAPDAPFPSGHDLLQVLWCPYDHGELLCPLPRVYWRDSRDVHKVGRTPSPHAEASEKYIPDPCAVHPEQVSEYPRADLPPDLYDLLSERFDRMERETGWGYEYHLSAAPGIKIGGYPGWTQDPVWPECGWCEQTMDHLLTVSSWEYGGTEWRTWLPVEDRPSAGEEPWHCERARTAQNPAGLMLADAGGIYIFECRSCPDRPTDHWFDCS</sequence>
<name>A0A7Z0EHY4_9ACTN</name>
<dbReference type="Proteomes" id="UP000572051">
    <property type="component" value="Unassembled WGS sequence"/>
</dbReference>
<gene>
    <name evidence="2" type="ORF">HNR10_000250</name>
</gene>
<keyword evidence="3" id="KW-1185">Reference proteome</keyword>
<proteinExistence type="predicted"/>
<evidence type="ECO:0000256" key="1">
    <source>
        <dbReference type="SAM" id="MobiDB-lite"/>
    </source>
</evidence>
<dbReference type="AlphaFoldDB" id="A0A7Z0EHY4"/>
<accession>A0A7Z0EHY4</accession>
<protein>
    <recommendedName>
        <fullName evidence="4">DUF1963 domain-containing protein</fullName>
    </recommendedName>
</protein>
<comment type="caution">
    <text evidence="2">The sequence shown here is derived from an EMBL/GenBank/DDBJ whole genome shotgun (WGS) entry which is preliminary data.</text>
</comment>
<feature type="region of interest" description="Disordered" evidence="1">
    <location>
        <begin position="23"/>
        <end position="46"/>
    </location>
</feature>
<dbReference type="EMBL" id="JACCFS010000001">
    <property type="protein sequence ID" value="NYJ32369.1"/>
    <property type="molecule type" value="Genomic_DNA"/>
</dbReference>